<dbReference type="RefSeq" id="WP_070792763.1">
    <property type="nucleotide sequence ID" value="NZ_MKIR01000023.1"/>
</dbReference>
<dbReference type="Proteomes" id="UP000178622">
    <property type="component" value="Unassembled WGS sequence"/>
</dbReference>
<keyword evidence="2" id="KW-1185">Reference proteome</keyword>
<sequence length="63" mass="7518">MDIEDYELERAIEKKNLIDENNKIIRTAKAQWLSNFKDGKIKLTTVKDLKDLIEIEMHLKNMK</sequence>
<comment type="caution">
    <text evidence="1">The sequence shown here is derived from an EMBL/GenBank/DDBJ whole genome shotgun (WGS) entry which is preliminary data.</text>
</comment>
<name>A0A1E8GKQ6_9LACT</name>
<dbReference type="OrthoDB" id="2938309at2"/>
<evidence type="ECO:0000313" key="1">
    <source>
        <dbReference type="EMBL" id="OFI48830.1"/>
    </source>
</evidence>
<dbReference type="STRING" id="1859473.BG261_05425"/>
<gene>
    <name evidence="1" type="ORF">BG261_05425</name>
</gene>
<dbReference type="EMBL" id="MKIR01000023">
    <property type="protein sequence ID" value="OFI48830.1"/>
    <property type="molecule type" value="Genomic_DNA"/>
</dbReference>
<evidence type="ECO:0000313" key="2">
    <source>
        <dbReference type="Proteomes" id="UP000178622"/>
    </source>
</evidence>
<organism evidence="1 2">
    <name type="scientific">Floricoccus tropicus</name>
    <dbReference type="NCBI Taxonomy" id="1859473"/>
    <lineage>
        <taxon>Bacteria</taxon>
        <taxon>Bacillati</taxon>
        <taxon>Bacillota</taxon>
        <taxon>Bacilli</taxon>
        <taxon>Lactobacillales</taxon>
        <taxon>Streptococcaceae</taxon>
        <taxon>Floricoccus</taxon>
    </lineage>
</organism>
<proteinExistence type="predicted"/>
<protein>
    <submittedName>
        <fullName evidence="1">Uncharacterized protein</fullName>
    </submittedName>
</protein>
<accession>A0A1E8GKQ6</accession>
<reference evidence="2" key="1">
    <citation type="submission" date="2016-09" db="EMBL/GenBank/DDBJ databases">
        <title>Draft genome sequence of a novel species of the family Streptococcaceae isolated from flowers.</title>
        <authorList>
            <person name="Chuah L.-O."/>
            <person name="Yap K.-P."/>
            <person name="Thong K.L."/>
            <person name="Liong M.T."/>
            <person name="Ahmad R."/>
            <person name="Rusul G."/>
        </authorList>
    </citation>
    <scope>NUCLEOTIDE SEQUENCE [LARGE SCALE GENOMIC DNA]</scope>
    <source>
        <strain evidence="2">DF1</strain>
    </source>
</reference>
<dbReference type="AlphaFoldDB" id="A0A1E8GKQ6"/>